<name>A0A4R6T3M4_9SPHI</name>
<dbReference type="AlphaFoldDB" id="A0A4R6T3M4"/>
<keyword evidence="3" id="KW-1185">Reference proteome</keyword>
<dbReference type="OrthoDB" id="5513217at2"/>
<organism evidence="2 3">
    <name type="scientific">Pedobacter metabolipauper</name>
    <dbReference type="NCBI Taxonomy" id="425513"/>
    <lineage>
        <taxon>Bacteria</taxon>
        <taxon>Pseudomonadati</taxon>
        <taxon>Bacteroidota</taxon>
        <taxon>Sphingobacteriia</taxon>
        <taxon>Sphingobacteriales</taxon>
        <taxon>Sphingobacteriaceae</taxon>
        <taxon>Pedobacter</taxon>
    </lineage>
</organism>
<evidence type="ECO:0000313" key="2">
    <source>
        <dbReference type="EMBL" id="TDQ11971.1"/>
    </source>
</evidence>
<gene>
    <name evidence="2" type="ORF">ATK78_1101</name>
</gene>
<accession>A0A4R6T3M4</accession>
<evidence type="ECO:0000313" key="3">
    <source>
        <dbReference type="Proteomes" id="UP000295620"/>
    </source>
</evidence>
<reference evidence="2 3" key="1">
    <citation type="submission" date="2019-03" db="EMBL/GenBank/DDBJ databases">
        <title>Genomic Encyclopedia of Archaeal and Bacterial Type Strains, Phase II (KMG-II): from individual species to whole genera.</title>
        <authorList>
            <person name="Goeker M."/>
        </authorList>
    </citation>
    <scope>NUCLEOTIDE SEQUENCE [LARGE SCALE GENOMIC DNA]</scope>
    <source>
        <strain evidence="2 3">DSM 19035</strain>
    </source>
</reference>
<dbReference type="EMBL" id="SNYC01000003">
    <property type="protein sequence ID" value="TDQ11971.1"/>
    <property type="molecule type" value="Genomic_DNA"/>
</dbReference>
<comment type="caution">
    <text evidence="2">The sequence shown here is derived from an EMBL/GenBank/DDBJ whole genome shotgun (WGS) entry which is preliminary data.</text>
</comment>
<sequence length="176" mass="19120">MKKYFAACIIMIAVSCTNAEKKTERSSDSTSKETKSAAHVELSDAKVQRIYEDYISLKDALVKTQFEAAKAEAAKLETSLADYKGCESTSVTAGKIASAKDIIAQRTAFTALSSDVIALFKHADLKKGAIYVQHCPMANEGNGGDWLASEKNIQNPYYGDEMMECGAVIEEIKTAK</sequence>
<dbReference type="Proteomes" id="UP000295620">
    <property type="component" value="Unassembled WGS sequence"/>
</dbReference>
<protein>
    <submittedName>
        <fullName evidence="2">Uncharacterized protein DUF3347</fullName>
    </submittedName>
</protein>
<dbReference type="PROSITE" id="PS51257">
    <property type="entry name" value="PROKAR_LIPOPROTEIN"/>
    <property type="match status" value="1"/>
</dbReference>
<dbReference type="Pfam" id="PF11827">
    <property type="entry name" value="DUF3347"/>
    <property type="match status" value="1"/>
</dbReference>
<proteinExistence type="predicted"/>
<feature type="domain" description="DUF3347" evidence="1">
    <location>
        <begin position="50"/>
        <end position="127"/>
    </location>
</feature>
<evidence type="ECO:0000259" key="1">
    <source>
        <dbReference type="Pfam" id="PF11827"/>
    </source>
</evidence>
<dbReference type="InterPro" id="IPR021782">
    <property type="entry name" value="DUF3347"/>
</dbReference>
<dbReference type="RefSeq" id="WP_133575000.1">
    <property type="nucleotide sequence ID" value="NZ_SNYC01000003.1"/>
</dbReference>